<name>A0A1T5GM60_9BACT</name>
<dbReference type="InterPro" id="IPR036291">
    <property type="entry name" value="NAD(P)-bd_dom_sf"/>
</dbReference>
<dbReference type="STRING" id="889453.SAMN03080601_01861"/>
<dbReference type="InterPro" id="IPR001509">
    <property type="entry name" value="Epimerase_deHydtase"/>
</dbReference>
<evidence type="ECO:0000313" key="3">
    <source>
        <dbReference type="EMBL" id="SKC09495.1"/>
    </source>
</evidence>
<evidence type="ECO:0000313" key="4">
    <source>
        <dbReference type="Proteomes" id="UP000191055"/>
    </source>
</evidence>
<accession>A0A1T5GM60</accession>
<feature type="domain" description="NAD-dependent epimerase/dehydratase" evidence="2">
    <location>
        <begin position="3"/>
        <end position="241"/>
    </location>
</feature>
<keyword evidence="4" id="KW-1185">Reference proteome</keyword>
<dbReference type="Pfam" id="PF01370">
    <property type="entry name" value="Epimerase"/>
    <property type="match status" value="1"/>
</dbReference>
<sequence length="314" mass="35419">MKILVTGIAGFIGSHLAERLLSHGHEVVGIDNFSDYYPISLKRLNQNDLESSGISIIEGDLRVPDDFKKMPRDFDCVFHSAAQPGISPTVTFEDYLSNNVVATQNLLDFALEMEKLEMFVNISTSSVYGSVATRQEHEATEPVSWYGVTKLAAEQLVMTQYRLGKLNACSLRLYSVYGPRERPDKLFTRLIDSGLNKKDFTLFEGSETHLRSFTYVGDIVDGMVAAIENMKQVNGKIINLGSEEERSTAEGIETVEKILHQKILIKKMSPRSGDQLRTHANIQLAKDILSYKPSTTLREGLEKQVQWYKQKFMQ</sequence>
<dbReference type="PANTHER" id="PTHR43000">
    <property type="entry name" value="DTDP-D-GLUCOSE 4,6-DEHYDRATASE-RELATED"/>
    <property type="match status" value="1"/>
</dbReference>
<proteinExistence type="inferred from homology"/>
<reference evidence="3 4" key="1">
    <citation type="submission" date="2017-02" db="EMBL/GenBank/DDBJ databases">
        <authorList>
            <person name="Peterson S.W."/>
        </authorList>
    </citation>
    <scope>NUCLEOTIDE SEQUENCE [LARGE SCALE GENOMIC DNA]</scope>
    <source>
        <strain evidence="3 4">DSM 24412</strain>
    </source>
</reference>
<dbReference type="OrthoDB" id="9801785at2"/>
<dbReference type="AlphaFoldDB" id="A0A1T5GM60"/>
<evidence type="ECO:0000256" key="1">
    <source>
        <dbReference type="ARBA" id="ARBA00007637"/>
    </source>
</evidence>
<dbReference type="KEGG" id="asx:CDL62_03535"/>
<dbReference type="PRINTS" id="PR01713">
    <property type="entry name" value="NUCEPIMERASE"/>
</dbReference>
<comment type="similarity">
    <text evidence="1">Belongs to the NAD(P)-dependent epimerase/dehydratase family.</text>
</comment>
<dbReference type="Gene3D" id="3.40.50.720">
    <property type="entry name" value="NAD(P)-binding Rossmann-like Domain"/>
    <property type="match status" value="1"/>
</dbReference>
<organism evidence="3 4">
    <name type="scientific">Alkalitalea saponilacus</name>
    <dbReference type="NCBI Taxonomy" id="889453"/>
    <lineage>
        <taxon>Bacteria</taxon>
        <taxon>Pseudomonadati</taxon>
        <taxon>Bacteroidota</taxon>
        <taxon>Bacteroidia</taxon>
        <taxon>Marinilabiliales</taxon>
        <taxon>Marinilabiliaceae</taxon>
        <taxon>Alkalitalea</taxon>
    </lineage>
</organism>
<protein>
    <submittedName>
        <fullName evidence="3">Nucleoside-diphosphate-sugar epimerase</fullName>
    </submittedName>
</protein>
<dbReference type="SUPFAM" id="SSF51735">
    <property type="entry name" value="NAD(P)-binding Rossmann-fold domains"/>
    <property type="match status" value="1"/>
</dbReference>
<dbReference type="Proteomes" id="UP000191055">
    <property type="component" value="Unassembled WGS sequence"/>
</dbReference>
<evidence type="ECO:0000259" key="2">
    <source>
        <dbReference type="Pfam" id="PF01370"/>
    </source>
</evidence>
<dbReference type="RefSeq" id="WP_079557611.1">
    <property type="nucleotide sequence ID" value="NZ_CP021904.1"/>
</dbReference>
<gene>
    <name evidence="3" type="ORF">SAMN03080601_01861</name>
</gene>
<dbReference type="EMBL" id="FUYV01000010">
    <property type="protein sequence ID" value="SKC09495.1"/>
    <property type="molecule type" value="Genomic_DNA"/>
</dbReference>